<organism evidence="2 3">
    <name type="scientific">Mumia flava</name>
    <dbReference type="NCBI Taxonomy" id="1348852"/>
    <lineage>
        <taxon>Bacteria</taxon>
        <taxon>Bacillati</taxon>
        <taxon>Actinomycetota</taxon>
        <taxon>Actinomycetes</taxon>
        <taxon>Propionibacteriales</taxon>
        <taxon>Nocardioidaceae</taxon>
        <taxon>Mumia</taxon>
    </lineage>
</organism>
<dbReference type="RefSeq" id="WP_100415258.1">
    <property type="nucleotide sequence ID" value="NZ_PGEZ01000002.1"/>
</dbReference>
<reference evidence="2 3" key="1">
    <citation type="submission" date="2017-11" db="EMBL/GenBank/DDBJ databases">
        <title>Genomic Encyclopedia of Archaeal and Bacterial Type Strains, Phase II (KMG-II): From Individual Species to Whole Genera.</title>
        <authorList>
            <person name="Goeker M."/>
        </authorList>
    </citation>
    <scope>NUCLEOTIDE SEQUENCE [LARGE SCALE GENOMIC DNA]</scope>
    <source>
        <strain evidence="2 3">DSM 27763</strain>
    </source>
</reference>
<evidence type="ECO:0000313" key="2">
    <source>
        <dbReference type="EMBL" id="PJJ53704.1"/>
    </source>
</evidence>
<accession>A0A2M9B700</accession>
<name>A0A2M9B700_9ACTN</name>
<dbReference type="OrthoDB" id="5916883at2"/>
<gene>
    <name evidence="2" type="ORF">CLV56_3196</name>
</gene>
<keyword evidence="3" id="KW-1185">Reference proteome</keyword>
<proteinExistence type="predicted"/>
<evidence type="ECO:0000313" key="3">
    <source>
        <dbReference type="Proteomes" id="UP000230842"/>
    </source>
</evidence>
<sequence length="190" mass="20415">MTPEPYRIGDGQPVPYSTALELWARAARDLLGETARQYGAVVTDTALAAGVQSRTSIRTKAPLGDWIPDVLTTTAVDASRRGDPVISALCVDEGGSAGERYRSAVAARGETAGDNPEWHAAEQRLECYRRYGATLPADGGRPTLIRKAEKSASPPRKRQPRRTVVEAPPRATCPTCFMELPMTGICDTCG</sequence>
<protein>
    <submittedName>
        <fullName evidence="2">Uncharacterized protein</fullName>
    </submittedName>
</protein>
<comment type="caution">
    <text evidence="2">The sequence shown here is derived from an EMBL/GenBank/DDBJ whole genome shotgun (WGS) entry which is preliminary data.</text>
</comment>
<evidence type="ECO:0000256" key="1">
    <source>
        <dbReference type="SAM" id="MobiDB-lite"/>
    </source>
</evidence>
<dbReference type="Proteomes" id="UP000230842">
    <property type="component" value="Unassembled WGS sequence"/>
</dbReference>
<feature type="region of interest" description="Disordered" evidence="1">
    <location>
        <begin position="138"/>
        <end position="166"/>
    </location>
</feature>
<dbReference type="EMBL" id="PGEZ01000002">
    <property type="protein sequence ID" value="PJJ53704.1"/>
    <property type="molecule type" value="Genomic_DNA"/>
</dbReference>
<dbReference type="AlphaFoldDB" id="A0A2M9B700"/>